<name>A0A6H0WIA3_9BACI</name>
<dbReference type="SUPFAM" id="SSF46689">
    <property type="entry name" value="Homeodomain-like"/>
    <property type="match status" value="2"/>
</dbReference>
<dbReference type="PROSITE" id="PS00041">
    <property type="entry name" value="HTH_ARAC_FAMILY_1"/>
    <property type="match status" value="1"/>
</dbReference>
<dbReference type="Proteomes" id="UP000501914">
    <property type="component" value="Chromosome"/>
</dbReference>
<dbReference type="GO" id="GO:0003700">
    <property type="term" value="F:DNA-binding transcription factor activity"/>
    <property type="evidence" value="ECO:0007669"/>
    <property type="project" value="InterPro"/>
</dbReference>
<dbReference type="CDD" id="cd07003">
    <property type="entry name" value="cupin_YobQ-like_N"/>
    <property type="match status" value="1"/>
</dbReference>
<feature type="domain" description="HTH araC/xylS-type" evidence="4">
    <location>
        <begin position="137"/>
        <end position="235"/>
    </location>
</feature>
<proteinExistence type="predicted"/>
<dbReference type="InterPro" id="IPR014710">
    <property type="entry name" value="RmlC-like_jellyroll"/>
</dbReference>
<dbReference type="InterPro" id="IPR018062">
    <property type="entry name" value="HTH_AraC-typ_CS"/>
</dbReference>
<evidence type="ECO:0000256" key="1">
    <source>
        <dbReference type="ARBA" id="ARBA00023015"/>
    </source>
</evidence>
<evidence type="ECO:0000313" key="5">
    <source>
        <dbReference type="EMBL" id="QIW80272.1"/>
    </source>
</evidence>
<dbReference type="InterPro" id="IPR011051">
    <property type="entry name" value="RmlC_Cupin_sf"/>
</dbReference>
<dbReference type="KEGG" id="bteq:G4P54_10955"/>
<dbReference type="GO" id="GO:0043565">
    <property type="term" value="F:sequence-specific DNA binding"/>
    <property type="evidence" value="ECO:0007669"/>
    <property type="project" value="InterPro"/>
</dbReference>
<dbReference type="AlphaFoldDB" id="A0A6H0WIA3"/>
<dbReference type="InterPro" id="IPR009057">
    <property type="entry name" value="Homeodomain-like_sf"/>
</dbReference>
<dbReference type="PROSITE" id="PS01124">
    <property type="entry name" value="HTH_ARAC_FAMILY_2"/>
    <property type="match status" value="1"/>
</dbReference>
<keyword evidence="1" id="KW-0805">Transcription regulation</keyword>
<dbReference type="InterPro" id="IPR018060">
    <property type="entry name" value="HTH_AraC"/>
</dbReference>
<evidence type="ECO:0000256" key="2">
    <source>
        <dbReference type="ARBA" id="ARBA00023125"/>
    </source>
</evidence>
<keyword evidence="2" id="KW-0238">DNA-binding</keyword>
<evidence type="ECO:0000256" key="3">
    <source>
        <dbReference type="ARBA" id="ARBA00023163"/>
    </source>
</evidence>
<dbReference type="Gene3D" id="2.60.120.10">
    <property type="entry name" value="Jelly Rolls"/>
    <property type="match status" value="1"/>
</dbReference>
<dbReference type="PANTHER" id="PTHR43280">
    <property type="entry name" value="ARAC-FAMILY TRANSCRIPTIONAL REGULATOR"/>
    <property type="match status" value="1"/>
</dbReference>
<dbReference type="InterPro" id="IPR013096">
    <property type="entry name" value="Cupin_2"/>
</dbReference>
<organism evidence="5 6">
    <name type="scientific">Bacillus tequilensis</name>
    <dbReference type="NCBI Taxonomy" id="227866"/>
    <lineage>
        <taxon>Bacteria</taxon>
        <taxon>Bacillati</taxon>
        <taxon>Bacillota</taxon>
        <taxon>Bacilli</taxon>
        <taxon>Bacillales</taxon>
        <taxon>Bacillaceae</taxon>
        <taxon>Bacillus</taxon>
    </lineage>
</organism>
<dbReference type="RefSeq" id="WP_167872675.1">
    <property type="nucleotide sequence ID" value="NZ_CP048852.1"/>
</dbReference>
<keyword evidence="3" id="KW-0804">Transcription</keyword>
<dbReference type="EMBL" id="CP048852">
    <property type="protein sequence ID" value="QIW80272.1"/>
    <property type="molecule type" value="Genomic_DNA"/>
</dbReference>
<keyword evidence="6" id="KW-1185">Reference proteome</keyword>
<sequence length="241" mass="28199">MTMDSLQEIICEKRTYTRLYHSHKHAYSQFLFPLEGSIDLETEGREVKLKPDRFLYIPPECEHRFRSIGRNECLVLDVPLDAMKIDEYDAGAGIEAGLDPYWSSIKYLLTEEAKAGTANSLHMLVQYIKEKLQSHTYASIAYIHSHLFERLTIKKLAEIEHYHPAYYSNWFKKQTGKSPQNYIADLRLEEAKRMVIEKKETLTVVSEALGFQNLSSFTRWFTKNTGMPPRLYRNTLYSDKK</sequence>
<dbReference type="PANTHER" id="PTHR43280:SF26">
    <property type="entry name" value="ARAC-FAMILY TRANSCRIPTIONAL REGULATOR"/>
    <property type="match status" value="1"/>
</dbReference>
<gene>
    <name evidence="5" type="ORF">G4P54_10955</name>
</gene>
<dbReference type="SUPFAM" id="SSF51182">
    <property type="entry name" value="RmlC-like cupins"/>
    <property type="match status" value="1"/>
</dbReference>
<evidence type="ECO:0000313" key="6">
    <source>
        <dbReference type="Proteomes" id="UP000501914"/>
    </source>
</evidence>
<evidence type="ECO:0000259" key="4">
    <source>
        <dbReference type="PROSITE" id="PS01124"/>
    </source>
</evidence>
<accession>A0A6H0WIA3</accession>
<dbReference type="Gene3D" id="1.10.10.60">
    <property type="entry name" value="Homeodomain-like"/>
    <property type="match status" value="2"/>
</dbReference>
<dbReference type="Pfam" id="PF07883">
    <property type="entry name" value="Cupin_2"/>
    <property type="match status" value="1"/>
</dbReference>
<protein>
    <submittedName>
        <fullName evidence="5">AraC family transcriptional regulator</fullName>
    </submittedName>
</protein>
<reference evidence="5 6" key="1">
    <citation type="submission" date="2020-02" db="EMBL/GenBank/DDBJ databases">
        <title>Genome sequencing, annotation and comparative genomic analysis of Bacillus tequilensis EA-CB0015, an effective biological control agent against Pseudocercospora fijiensis in banana plants.</title>
        <authorList>
            <person name="Cuellar-Gaviria T.Z."/>
            <person name="Ju K.-S."/>
            <person name="Villegas-Escobar V."/>
        </authorList>
    </citation>
    <scope>NUCLEOTIDE SEQUENCE [LARGE SCALE GENOMIC DNA]</scope>
    <source>
        <strain evidence="5 6">EA-CB0015</strain>
    </source>
</reference>
<dbReference type="Pfam" id="PF12833">
    <property type="entry name" value="HTH_18"/>
    <property type="match status" value="1"/>
</dbReference>
<dbReference type="SMART" id="SM00342">
    <property type="entry name" value="HTH_ARAC"/>
    <property type="match status" value="1"/>
</dbReference>